<proteinExistence type="predicted"/>
<dbReference type="Proteomes" id="UP000178892">
    <property type="component" value="Unassembled WGS sequence"/>
</dbReference>
<name>A0A1F5NVU9_9BACT</name>
<organism evidence="1 2">
    <name type="scientific">Candidatus Doudnabacteria bacterium RIFCSPHIGHO2_01_FULL_46_24</name>
    <dbReference type="NCBI Taxonomy" id="1817825"/>
    <lineage>
        <taxon>Bacteria</taxon>
        <taxon>Candidatus Doudnaibacteriota</taxon>
    </lineage>
</organism>
<dbReference type="AlphaFoldDB" id="A0A1F5NVU9"/>
<accession>A0A1F5NVU9</accession>
<comment type="caution">
    <text evidence="1">The sequence shown here is derived from an EMBL/GenBank/DDBJ whole genome shotgun (WGS) entry which is preliminary data.</text>
</comment>
<evidence type="ECO:0000313" key="1">
    <source>
        <dbReference type="EMBL" id="OGE81778.1"/>
    </source>
</evidence>
<sequence length="315" mass="34714">MIAFVLFTLTLAAPISAQERTLLRRDYPLPAVPAAGIATVILEEDGYEVVFDDQVPAAAMWQGTLKAGASVLAAANAVLEPSGFEAVIAGDGKVHIRRKRTATMAAVTATAARVEAATASTYADEYTAQTRRAADNIIRREFGDVYAERYFAEEDARRAGTYRSPLARYADAYPQPYYGGYGSGGIFSPGGGYGYDGYYNPFAYRYFENQEKYGLLKIDGPDRFLRRVRVLVDGADAAVGSKANNSWNGAVVLATGPHIVEFVREDKGGLVAFKRQVNIIPMSIQRNPTWLRVSGNEFENARELYKYRQHVFTER</sequence>
<evidence type="ECO:0000313" key="2">
    <source>
        <dbReference type="Proteomes" id="UP000178892"/>
    </source>
</evidence>
<protein>
    <submittedName>
        <fullName evidence="1">Uncharacterized protein</fullName>
    </submittedName>
</protein>
<gene>
    <name evidence="1" type="ORF">A2720_00085</name>
</gene>
<reference evidence="1 2" key="1">
    <citation type="journal article" date="2016" name="Nat. Commun.">
        <title>Thousands of microbial genomes shed light on interconnected biogeochemical processes in an aquifer system.</title>
        <authorList>
            <person name="Anantharaman K."/>
            <person name="Brown C.T."/>
            <person name="Hug L.A."/>
            <person name="Sharon I."/>
            <person name="Castelle C.J."/>
            <person name="Probst A.J."/>
            <person name="Thomas B.C."/>
            <person name="Singh A."/>
            <person name="Wilkins M.J."/>
            <person name="Karaoz U."/>
            <person name="Brodie E.L."/>
            <person name="Williams K.H."/>
            <person name="Hubbard S.S."/>
            <person name="Banfield J.F."/>
        </authorList>
    </citation>
    <scope>NUCLEOTIDE SEQUENCE [LARGE SCALE GENOMIC DNA]</scope>
</reference>
<dbReference type="EMBL" id="MFEL01000004">
    <property type="protein sequence ID" value="OGE81778.1"/>
    <property type="molecule type" value="Genomic_DNA"/>
</dbReference>